<reference evidence="2" key="2">
    <citation type="journal article" date="2023" name="BMC Genomics">
        <title>Pest status, molecular evolution, and epigenetic factors derived from the genome assembly of Frankliniella fusca, a thysanopteran phytovirus vector.</title>
        <authorList>
            <person name="Catto M.A."/>
            <person name="Labadie P.E."/>
            <person name="Jacobson A.L."/>
            <person name="Kennedy G.G."/>
            <person name="Srinivasan R."/>
            <person name="Hunt B.G."/>
        </authorList>
    </citation>
    <scope>NUCLEOTIDE SEQUENCE</scope>
    <source>
        <strain evidence="2">PL_HMW_Pooled</strain>
    </source>
</reference>
<evidence type="ECO:0000313" key="3">
    <source>
        <dbReference type="Proteomes" id="UP001219518"/>
    </source>
</evidence>
<dbReference type="Proteomes" id="UP001219518">
    <property type="component" value="Unassembled WGS sequence"/>
</dbReference>
<evidence type="ECO:0000313" key="2">
    <source>
        <dbReference type="EMBL" id="KAK3920638.1"/>
    </source>
</evidence>
<organism evidence="2 3">
    <name type="scientific">Frankliniella fusca</name>
    <dbReference type="NCBI Taxonomy" id="407009"/>
    <lineage>
        <taxon>Eukaryota</taxon>
        <taxon>Metazoa</taxon>
        <taxon>Ecdysozoa</taxon>
        <taxon>Arthropoda</taxon>
        <taxon>Hexapoda</taxon>
        <taxon>Insecta</taxon>
        <taxon>Pterygota</taxon>
        <taxon>Neoptera</taxon>
        <taxon>Paraneoptera</taxon>
        <taxon>Thysanoptera</taxon>
        <taxon>Terebrantia</taxon>
        <taxon>Thripoidea</taxon>
        <taxon>Thripidae</taxon>
        <taxon>Frankliniella</taxon>
    </lineage>
</organism>
<name>A0AAE1HG87_9NEOP</name>
<dbReference type="AlphaFoldDB" id="A0AAE1HG87"/>
<gene>
    <name evidence="2" type="ORF">KUF71_009895</name>
</gene>
<dbReference type="GO" id="GO:0016853">
    <property type="term" value="F:isomerase activity"/>
    <property type="evidence" value="ECO:0007669"/>
    <property type="project" value="UniProtKB-KW"/>
</dbReference>
<sequence length="341" mass="36545">MTQEPTDAPKRNSPAAMLGSKLSNKIASGAVTPSMDRTPSTTCREVAEPGPDVTTATDLPPSAGLAAPAATWRSAAQDASRTREDDIMVAADGTGRLVPPGRALGLACGGRGGRGGLPFGTFDEMSIDVLRYALISDAMARAVQEQGSAAVYKNVRVVPSSPRDPSRRIPRPLVAAHMLTVTIPNLRLEKYKKSFHVTSVKQEQQEQQEQQDGHRQQASCCARGRAGARAGRLLEPLEGGREPGTRLDITPEPRACQWTPVLQEEQSAARGSAQLGAAILLSSTRLVRQADRRTGWRSSAGSRARQARSRLRASLFKAAGWGELVQVVAVTKWWSRGLSKP</sequence>
<feature type="region of interest" description="Disordered" evidence="1">
    <location>
        <begin position="199"/>
        <end position="222"/>
    </location>
</feature>
<evidence type="ECO:0000256" key="1">
    <source>
        <dbReference type="SAM" id="MobiDB-lite"/>
    </source>
</evidence>
<keyword evidence="3" id="KW-1185">Reference proteome</keyword>
<dbReference type="EMBL" id="JAHWGI010001013">
    <property type="protein sequence ID" value="KAK3920638.1"/>
    <property type="molecule type" value="Genomic_DNA"/>
</dbReference>
<feature type="compositionally biased region" description="Low complexity" evidence="1">
    <location>
        <begin position="59"/>
        <end position="68"/>
    </location>
</feature>
<comment type="caution">
    <text evidence="2">The sequence shown here is derived from an EMBL/GenBank/DDBJ whole genome shotgun (WGS) entry which is preliminary data.</text>
</comment>
<protein>
    <submittedName>
        <fullName evidence="2">Methylthioribose-1-phosphate isomerase</fullName>
    </submittedName>
</protein>
<accession>A0AAE1HG87</accession>
<proteinExistence type="predicted"/>
<reference evidence="2" key="1">
    <citation type="submission" date="2021-07" db="EMBL/GenBank/DDBJ databases">
        <authorList>
            <person name="Catto M.A."/>
            <person name="Jacobson A."/>
            <person name="Kennedy G."/>
            <person name="Labadie P."/>
            <person name="Hunt B.G."/>
            <person name="Srinivasan R."/>
        </authorList>
    </citation>
    <scope>NUCLEOTIDE SEQUENCE</scope>
    <source>
        <strain evidence="2">PL_HMW_Pooled</strain>
        <tissue evidence="2">Head</tissue>
    </source>
</reference>
<keyword evidence="2" id="KW-0413">Isomerase</keyword>
<feature type="region of interest" description="Disordered" evidence="1">
    <location>
        <begin position="1"/>
        <end position="68"/>
    </location>
</feature>